<comment type="caution">
    <text evidence="2">The sequence shown here is derived from an EMBL/GenBank/DDBJ whole genome shotgun (WGS) entry which is preliminary data.</text>
</comment>
<evidence type="ECO:0000313" key="2">
    <source>
        <dbReference type="EMBL" id="MFC6892233.1"/>
    </source>
</evidence>
<evidence type="ECO:0000313" key="3">
    <source>
        <dbReference type="Proteomes" id="UP001596296"/>
    </source>
</evidence>
<dbReference type="RefSeq" id="WP_379742026.1">
    <property type="nucleotide sequence ID" value="NZ_JBHSVN010000001.1"/>
</dbReference>
<proteinExistence type="predicted"/>
<dbReference type="EMBL" id="JBHSXL010000006">
    <property type="protein sequence ID" value="MFC6892233.1"/>
    <property type="molecule type" value="Genomic_DNA"/>
</dbReference>
<feature type="compositionally biased region" description="Low complexity" evidence="1">
    <location>
        <begin position="608"/>
        <end position="624"/>
    </location>
</feature>
<accession>A0ABD5USY6</accession>
<sequence length="926" mass="94972">MTPRRILAVIAVGVFAVGLTLVGGADGQSSKGNITAEDPIVDVAANHTAEITIESDDGVSGSSLTGLRLDYSASTAPDLGNVTVDDVVRAGIDTDQDGTIEEDAISDLDDVTLSNGGETISFDFGGSVSISADDRIILEYSNLTNPDTTGPHDVEIVVNPSSSATSAVPRYELLEPLEIERFAFETDDREADLVLNASEKLDDIEVAVDGDRSTTLDEGDFIHHGNGNYTAENVSEGDPGDYDATLRTASNTTDGFTRDAADGQTANVTIGALSIVDGESSVTEVAAGETVTDQTVTAEIENLSNGNGHAVTFAFPNDLDGEITDATVTTDAGAASQPTTTVDGNEVTGTFDLDDWSDLNDLNVTLDADVTYPTGAEGDDLDVDATVDDADGSTDTKRLSTVSVLPIVDVAGGSMSPDEVDAGGTVTDQTIEIDVDELNRDGAPANVSLAFPDALANEVTVTDVATDTGTVEGNRTVNGERVDVDLNVGGGGGTADANLTVTADVTYPTGTDGNRLHFDATAEDSDGNSDSESRVANVSVGELDPVAITDGSIDPNGVDPGETVTQNLTVEIGNLTRDGEDAELEVVFPDPLDGNYTVTDATAADATVEGNSTSGSTTTVTLDAGSGGGTTDATVELTVEATYHSALEDGEYGIDASIDDTDGTSDTSDPLVRVAVGAIDTGIDAFSLSADDGDDDGTDDELSVEFESLTELSAASVAVTGPIEGTLDRGDLVETEIGDGDYRYSGTLVVGDGDDAGGDYEATLESASDVYDNDVSDGESDTATIERAVDDGDDDSGGSESDPPVCSPSAESDLDGTNPVEHETAVCARPGSTVTAEYVVTDHEEAIGVSVLEYEIVADTRVDFDLSVTVRNGSDAGIDAPRSVARPVVIDVERVSGMPDSVREGTLVVGVNASAFGDAPPTAIDV</sequence>
<keyword evidence="3" id="KW-1185">Reference proteome</keyword>
<dbReference type="AlphaFoldDB" id="A0ABD5USY6"/>
<feature type="region of interest" description="Disordered" evidence="1">
    <location>
        <begin position="788"/>
        <end position="818"/>
    </location>
</feature>
<gene>
    <name evidence="2" type="ORF">ACFQE9_06375</name>
</gene>
<reference evidence="2 3" key="1">
    <citation type="journal article" date="2019" name="Int. J. Syst. Evol. Microbiol.">
        <title>The Global Catalogue of Microorganisms (GCM) 10K type strain sequencing project: providing services to taxonomists for standard genome sequencing and annotation.</title>
        <authorList>
            <consortium name="The Broad Institute Genomics Platform"/>
            <consortium name="The Broad Institute Genome Sequencing Center for Infectious Disease"/>
            <person name="Wu L."/>
            <person name="Ma J."/>
        </authorList>
    </citation>
    <scope>NUCLEOTIDE SEQUENCE [LARGE SCALE GENOMIC DNA]</scope>
    <source>
        <strain evidence="2 3">SKJ47</strain>
    </source>
</reference>
<protein>
    <submittedName>
        <fullName evidence="2">Uncharacterized protein</fullName>
    </submittedName>
</protein>
<name>A0ABD5USY6_9EURY</name>
<dbReference type="Proteomes" id="UP001596296">
    <property type="component" value="Unassembled WGS sequence"/>
</dbReference>
<evidence type="ECO:0000256" key="1">
    <source>
        <dbReference type="SAM" id="MobiDB-lite"/>
    </source>
</evidence>
<feature type="region of interest" description="Disordered" evidence="1">
    <location>
        <begin position="608"/>
        <end position="628"/>
    </location>
</feature>
<organism evidence="2 3">
    <name type="scientific">Halopenitus salinus</name>
    <dbReference type="NCBI Taxonomy" id="1198295"/>
    <lineage>
        <taxon>Archaea</taxon>
        <taxon>Methanobacteriati</taxon>
        <taxon>Methanobacteriota</taxon>
        <taxon>Stenosarchaea group</taxon>
        <taxon>Halobacteria</taxon>
        <taxon>Halobacteriales</taxon>
        <taxon>Haloferacaceae</taxon>
        <taxon>Halopenitus</taxon>
    </lineage>
</organism>